<reference evidence="1" key="4">
    <citation type="journal article" date="2022" name="PLoS Pathog.">
        <title>Chromosome-level genome of Schistosoma haematobium underpins genome-wide explorations of molecular variation.</title>
        <authorList>
            <person name="Stroehlein A.J."/>
            <person name="Korhonen P.K."/>
            <person name="Lee V.V."/>
            <person name="Ralph S.A."/>
            <person name="Mentink-Kane M."/>
            <person name="You H."/>
            <person name="McManus D.P."/>
            <person name="Tchuente L.T."/>
            <person name="Stothard J.R."/>
            <person name="Kaur P."/>
            <person name="Dudchenko O."/>
            <person name="Aiden E.L."/>
            <person name="Yang B."/>
            <person name="Yang H."/>
            <person name="Emery A.M."/>
            <person name="Webster B.L."/>
            <person name="Brindley P.J."/>
            <person name="Rollinson D."/>
            <person name="Chang B.C.H."/>
            <person name="Gasser R.B."/>
            <person name="Young N.D."/>
        </authorList>
    </citation>
    <scope>NUCLEOTIDE SEQUENCE</scope>
</reference>
<dbReference type="CTD" id="75576180"/>
<reference evidence="1" key="1">
    <citation type="journal article" date="2012" name="Nat. Genet.">
        <title>Whole-genome sequence of Schistosoma haematobium.</title>
        <authorList>
            <person name="Young N.D."/>
            <person name="Jex A.R."/>
            <person name="Li B."/>
            <person name="Liu S."/>
            <person name="Yang L."/>
            <person name="Xiong Z."/>
            <person name="Li Y."/>
            <person name="Cantacessi C."/>
            <person name="Hall R.S."/>
            <person name="Xu X."/>
            <person name="Chen F."/>
            <person name="Wu X."/>
            <person name="Zerlotini A."/>
            <person name="Oliveira G."/>
            <person name="Hofmann A."/>
            <person name="Zhang G."/>
            <person name="Fang X."/>
            <person name="Kang Y."/>
            <person name="Campbell B.E."/>
            <person name="Loukas A."/>
            <person name="Ranganathan S."/>
            <person name="Rollinson D."/>
            <person name="Rinaldi G."/>
            <person name="Brindley P.J."/>
            <person name="Yang H."/>
            <person name="Wang J."/>
            <person name="Wang J."/>
            <person name="Gasser R.B."/>
        </authorList>
    </citation>
    <scope>NUCLEOTIDE SEQUENCE</scope>
</reference>
<evidence type="ECO:0000313" key="1">
    <source>
        <dbReference type="EMBL" id="KAH9586987.1"/>
    </source>
</evidence>
<dbReference type="Proteomes" id="UP000471633">
    <property type="component" value="Unassembled WGS sequence"/>
</dbReference>
<gene>
    <name evidence="1" type="ORF">MS3_00000024</name>
</gene>
<sequence>MIPVFIFKKVYNLLKDLTYLEKPISFSNKSSKELILSHVRFASFECRERSKFHEMMRQNDRNIKDFTLELQKQAATCNSGGLLDTQLVGRLTAGMNILNLGN</sequence>
<proteinExistence type="predicted"/>
<reference evidence="1" key="2">
    <citation type="journal article" date="2019" name="Gigascience">
        <title>High-quality Schistosoma haematobium genome achieved by single-molecule and long-range sequencing.</title>
        <authorList>
            <person name="Stroehlein A.J."/>
            <person name="Korhonen P.K."/>
            <person name="Chong T.M."/>
            <person name="Lim Y.L."/>
            <person name="Chan K.G."/>
            <person name="Webster B."/>
            <person name="Rollinson D."/>
            <person name="Brindley P.J."/>
            <person name="Gasser R.B."/>
            <person name="Young N.D."/>
        </authorList>
    </citation>
    <scope>NUCLEOTIDE SEQUENCE</scope>
</reference>
<reference evidence="1" key="3">
    <citation type="submission" date="2021-06" db="EMBL/GenBank/DDBJ databases">
        <title>Chromosome-level genome assembly for S. haematobium.</title>
        <authorList>
            <person name="Stroehlein A.J."/>
        </authorList>
    </citation>
    <scope>NUCLEOTIDE SEQUENCE</scope>
</reference>
<keyword evidence="2" id="KW-1185">Reference proteome</keyword>
<dbReference type="AlphaFoldDB" id="A0A922IT42"/>
<dbReference type="GeneID" id="75576180"/>
<evidence type="ECO:0000313" key="2">
    <source>
        <dbReference type="Proteomes" id="UP000471633"/>
    </source>
</evidence>
<dbReference type="RefSeq" id="XP_051068798.1">
    <property type="nucleotide sequence ID" value="XM_051207960.1"/>
</dbReference>
<accession>A0A922IT42</accession>
<comment type="caution">
    <text evidence="1">The sequence shown here is derived from an EMBL/GenBank/DDBJ whole genome shotgun (WGS) entry which is preliminary data.</text>
</comment>
<protein>
    <submittedName>
        <fullName evidence="1">Uncharacterized protein</fullName>
    </submittedName>
</protein>
<dbReference type="EMBL" id="AMPZ03000003">
    <property type="protein sequence ID" value="KAH9586987.1"/>
    <property type="molecule type" value="Genomic_DNA"/>
</dbReference>
<dbReference type="KEGG" id="shx:MS3_00000024"/>
<organism evidence="1 2">
    <name type="scientific">Schistosoma haematobium</name>
    <name type="common">Blood fluke</name>
    <dbReference type="NCBI Taxonomy" id="6185"/>
    <lineage>
        <taxon>Eukaryota</taxon>
        <taxon>Metazoa</taxon>
        <taxon>Spiralia</taxon>
        <taxon>Lophotrochozoa</taxon>
        <taxon>Platyhelminthes</taxon>
        <taxon>Trematoda</taxon>
        <taxon>Digenea</taxon>
        <taxon>Strigeidida</taxon>
        <taxon>Schistosomatoidea</taxon>
        <taxon>Schistosomatidae</taxon>
        <taxon>Schistosoma</taxon>
    </lineage>
</organism>
<name>A0A922IT42_SCHHA</name>